<accession>A0A2P7B6P3</accession>
<dbReference type="Proteomes" id="UP000241764">
    <property type="component" value="Unassembled WGS sequence"/>
</dbReference>
<sequence>MESDSLDIYHQIWDADQAGNGIQAILPGQAGYASRGQAGANGAAGTKQAEASATDLSLPSSANGWSIAKP</sequence>
<keyword evidence="3" id="KW-1185">Reference proteome</keyword>
<dbReference type="AlphaFoldDB" id="A0A2P7B6P3"/>
<evidence type="ECO:0000313" key="2">
    <source>
        <dbReference type="EMBL" id="PSH62090.1"/>
    </source>
</evidence>
<reference evidence="3" key="1">
    <citation type="submission" date="2017-11" db="EMBL/GenBank/DDBJ databases">
        <authorList>
            <person name="Kuznetsova I."/>
            <person name="Sazanova A."/>
            <person name="Chirak E."/>
            <person name="Safronova V."/>
            <person name="Willems A."/>
        </authorList>
    </citation>
    <scope>NUCLEOTIDE SEQUENCE [LARGE SCALE GENOMIC DNA]</scope>
    <source>
        <strain evidence="3">CCBAU 03422</strain>
    </source>
</reference>
<proteinExistence type="predicted"/>
<feature type="region of interest" description="Disordered" evidence="1">
    <location>
        <begin position="34"/>
        <end position="70"/>
    </location>
</feature>
<evidence type="ECO:0000256" key="1">
    <source>
        <dbReference type="SAM" id="MobiDB-lite"/>
    </source>
</evidence>
<comment type="caution">
    <text evidence="2">The sequence shown here is derived from an EMBL/GenBank/DDBJ whole genome shotgun (WGS) entry which is preliminary data.</text>
</comment>
<gene>
    <name evidence="2" type="ORF">CU103_19755</name>
</gene>
<name>A0A2P7B6P3_9HYPH</name>
<dbReference type="EMBL" id="PGGM01000010">
    <property type="protein sequence ID" value="PSH62090.1"/>
    <property type="molecule type" value="Genomic_DNA"/>
</dbReference>
<organism evidence="2 3">
    <name type="scientific">Phyllobacterium sophorae</name>
    <dbReference type="NCBI Taxonomy" id="1520277"/>
    <lineage>
        <taxon>Bacteria</taxon>
        <taxon>Pseudomonadati</taxon>
        <taxon>Pseudomonadota</taxon>
        <taxon>Alphaproteobacteria</taxon>
        <taxon>Hyphomicrobiales</taxon>
        <taxon>Phyllobacteriaceae</taxon>
        <taxon>Phyllobacterium</taxon>
    </lineage>
</organism>
<evidence type="ECO:0000313" key="3">
    <source>
        <dbReference type="Proteomes" id="UP000241764"/>
    </source>
</evidence>
<feature type="compositionally biased region" description="Polar residues" evidence="1">
    <location>
        <begin position="49"/>
        <end position="64"/>
    </location>
</feature>
<protein>
    <submittedName>
        <fullName evidence="2">Uncharacterized protein</fullName>
    </submittedName>
</protein>